<reference evidence="1 2" key="1">
    <citation type="submission" date="2019-07" db="EMBL/GenBank/DDBJ databases">
        <title>Draft genome assembly of a fouling barnacle, Amphibalanus amphitrite (Darwin, 1854): The first reference genome for Thecostraca.</title>
        <authorList>
            <person name="Kim W."/>
        </authorList>
    </citation>
    <scope>NUCLEOTIDE SEQUENCE [LARGE SCALE GENOMIC DNA]</scope>
    <source>
        <strain evidence="1">SNU_AA5</strain>
        <tissue evidence="1">Soma without cirri and trophi</tissue>
    </source>
</reference>
<dbReference type="AlphaFoldDB" id="A0A6A4WMS3"/>
<proteinExistence type="predicted"/>
<protein>
    <submittedName>
        <fullName evidence="1">Uncharacterized protein</fullName>
    </submittedName>
</protein>
<evidence type="ECO:0000313" key="2">
    <source>
        <dbReference type="Proteomes" id="UP000440578"/>
    </source>
</evidence>
<dbReference type="EMBL" id="VIIS01000475">
    <property type="protein sequence ID" value="KAF0308657.1"/>
    <property type="molecule type" value="Genomic_DNA"/>
</dbReference>
<keyword evidence="2" id="KW-1185">Reference proteome</keyword>
<accession>A0A6A4WMS3</accession>
<dbReference type="Proteomes" id="UP000440578">
    <property type="component" value="Unassembled WGS sequence"/>
</dbReference>
<name>A0A6A4WMS3_AMPAM</name>
<sequence>MFVTSRHSEYFDCEGAKSVFKAVTAVSAGSGPTQDSRQGRLLLLLGKKKLLAAAPLLAKGGAVKAIAAKGATVGKLKGLGGVAGVAGVAGEVFIISAE</sequence>
<evidence type="ECO:0000313" key="1">
    <source>
        <dbReference type="EMBL" id="KAF0308657.1"/>
    </source>
</evidence>
<organism evidence="1 2">
    <name type="scientific">Amphibalanus amphitrite</name>
    <name type="common">Striped barnacle</name>
    <name type="synonym">Balanus amphitrite</name>
    <dbReference type="NCBI Taxonomy" id="1232801"/>
    <lineage>
        <taxon>Eukaryota</taxon>
        <taxon>Metazoa</taxon>
        <taxon>Ecdysozoa</taxon>
        <taxon>Arthropoda</taxon>
        <taxon>Crustacea</taxon>
        <taxon>Multicrustacea</taxon>
        <taxon>Cirripedia</taxon>
        <taxon>Thoracica</taxon>
        <taxon>Thoracicalcarea</taxon>
        <taxon>Balanomorpha</taxon>
        <taxon>Balanoidea</taxon>
        <taxon>Balanidae</taxon>
        <taxon>Amphibalaninae</taxon>
        <taxon>Amphibalanus</taxon>
    </lineage>
</organism>
<gene>
    <name evidence="1" type="ORF">FJT64_020153</name>
</gene>
<comment type="caution">
    <text evidence="1">The sequence shown here is derived from an EMBL/GenBank/DDBJ whole genome shotgun (WGS) entry which is preliminary data.</text>
</comment>